<organism evidence="3 4">
    <name type="scientific">Pseudoneurospora amorphoporcata</name>
    <dbReference type="NCBI Taxonomy" id="241081"/>
    <lineage>
        <taxon>Eukaryota</taxon>
        <taxon>Fungi</taxon>
        <taxon>Dikarya</taxon>
        <taxon>Ascomycota</taxon>
        <taxon>Pezizomycotina</taxon>
        <taxon>Sordariomycetes</taxon>
        <taxon>Sordariomycetidae</taxon>
        <taxon>Sordariales</taxon>
        <taxon>Sordariaceae</taxon>
        <taxon>Pseudoneurospora</taxon>
    </lineage>
</organism>
<feature type="region of interest" description="Disordered" evidence="1">
    <location>
        <begin position="179"/>
        <end position="352"/>
    </location>
</feature>
<reference evidence="3" key="1">
    <citation type="journal article" date="2023" name="Mol. Phylogenet. Evol.">
        <title>Genome-scale phylogeny and comparative genomics of the fungal order Sordariales.</title>
        <authorList>
            <person name="Hensen N."/>
            <person name="Bonometti L."/>
            <person name="Westerberg I."/>
            <person name="Brannstrom I.O."/>
            <person name="Guillou S."/>
            <person name="Cros-Aarteil S."/>
            <person name="Calhoun S."/>
            <person name="Haridas S."/>
            <person name="Kuo A."/>
            <person name="Mondo S."/>
            <person name="Pangilinan J."/>
            <person name="Riley R."/>
            <person name="LaButti K."/>
            <person name="Andreopoulos B."/>
            <person name="Lipzen A."/>
            <person name="Chen C."/>
            <person name="Yan M."/>
            <person name="Daum C."/>
            <person name="Ng V."/>
            <person name="Clum A."/>
            <person name="Steindorff A."/>
            <person name="Ohm R.A."/>
            <person name="Martin F."/>
            <person name="Silar P."/>
            <person name="Natvig D.O."/>
            <person name="Lalanne C."/>
            <person name="Gautier V."/>
            <person name="Ament-Velasquez S.L."/>
            <person name="Kruys A."/>
            <person name="Hutchinson M.I."/>
            <person name="Powell A.J."/>
            <person name="Barry K."/>
            <person name="Miller A.N."/>
            <person name="Grigoriev I.V."/>
            <person name="Debuchy R."/>
            <person name="Gladieux P."/>
            <person name="Hiltunen Thoren M."/>
            <person name="Johannesson H."/>
        </authorList>
    </citation>
    <scope>NUCLEOTIDE SEQUENCE</scope>
    <source>
        <strain evidence="3">CBS 626.80</strain>
    </source>
</reference>
<feature type="compositionally biased region" description="Low complexity" evidence="1">
    <location>
        <begin position="530"/>
        <end position="541"/>
    </location>
</feature>
<evidence type="ECO:0000256" key="2">
    <source>
        <dbReference type="SAM" id="Phobius"/>
    </source>
</evidence>
<feature type="compositionally biased region" description="Low complexity" evidence="1">
    <location>
        <begin position="628"/>
        <end position="639"/>
    </location>
</feature>
<dbReference type="PRINTS" id="PR01217">
    <property type="entry name" value="PRICHEXTENSN"/>
</dbReference>
<comment type="caution">
    <text evidence="3">The sequence shown here is derived from an EMBL/GenBank/DDBJ whole genome shotgun (WGS) entry which is preliminary data.</text>
</comment>
<sequence>MEDVGIQSQAGHANGRFQRSKLPSAHVSRPHISVPKPFPEDFIKEAALFFSCLSNLFLTKFGVLKSFPTRPPSRYYRDIEHTMFDFNLLVCAFLLIGHSFLALAAPNGHNKPRNALKTTTATVINADLEVIEVEKTTFNSVQGTKKLKTVTTIYVTVTPPIQPPKSYMVQPPKTYTVQPPKSYTVQPPNSYTVQPPKNYTVQPPKSYTVQPPKSYTVQPPKSYTVQPPKSYTVQPPKSYTVQPPKSYTVQPSKTPTVQPPTYTVQPPTYTVQPPKTYTVQPPKTYTVQPSKTPTVQPSKTPTVQHPKTYTVQPPKTVTVQPPKTVTVQPPKTYTVQPSKPPTVQPPKTITVQPSKTPTVVEFPYPWPHPPKIITIEPRKAATVLPPVKTVTVQPTKTVILGASQDVTTTIHTSSTKTPVNFKEDYTTWYHWEHVGGRMHKAKAKREGRDAARRGKIGERGGMLGKRNVENVETAEVLTSFITLTAADHNVVTITSTSHFVPTVTKTIYPHPIVAPPLYNGAVPVPAFAPPAEQQQQAQQPQLVLPGQIPSTRSDTGGIKLQQGNNFPIHMRDMRANFYFNADRPEQLQPRGKYAALVSTLTKYTPSAAPPPPPPTPTPKLQPQPQPQPIQEQQVQPAQQDNTPENVPVAPPAWPPFFGMPDEVRSYWAAAGAAAAAAATTAAPSVTALSKPSNSLVTSLLTLSAGQAGNKEATVLPVLVAPAAAAAAASASGPVVPPPKIQVPVVANDANSPLVAAVTVVPAGSTTAVYPAANTHHHAEHEANTPVAFVTTFVTVDEAVPTPEKGGAFPKFNNNVWETVVRGQEVVVDGQTVEVMAVITGGP</sequence>
<evidence type="ECO:0000313" key="4">
    <source>
        <dbReference type="Proteomes" id="UP001303222"/>
    </source>
</evidence>
<keyword evidence="2" id="KW-0812">Transmembrane</keyword>
<proteinExistence type="predicted"/>
<keyword evidence="4" id="KW-1185">Reference proteome</keyword>
<evidence type="ECO:0000313" key="3">
    <source>
        <dbReference type="EMBL" id="KAK3947676.1"/>
    </source>
</evidence>
<feature type="compositionally biased region" description="Polar residues" evidence="1">
    <location>
        <begin position="279"/>
        <end position="305"/>
    </location>
</feature>
<gene>
    <name evidence="3" type="ORF">QBC32DRAFT_409097</name>
</gene>
<feature type="compositionally biased region" description="Low complexity" evidence="1">
    <location>
        <begin position="306"/>
        <end position="337"/>
    </location>
</feature>
<dbReference type="EMBL" id="MU859324">
    <property type="protein sequence ID" value="KAK3947676.1"/>
    <property type="molecule type" value="Genomic_DNA"/>
</dbReference>
<feature type="transmembrane region" description="Helical" evidence="2">
    <location>
        <begin position="84"/>
        <end position="105"/>
    </location>
</feature>
<name>A0AAN6SC94_9PEZI</name>
<reference evidence="3" key="2">
    <citation type="submission" date="2023-06" db="EMBL/GenBank/DDBJ databases">
        <authorList>
            <consortium name="Lawrence Berkeley National Laboratory"/>
            <person name="Mondo S.J."/>
            <person name="Hensen N."/>
            <person name="Bonometti L."/>
            <person name="Westerberg I."/>
            <person name="Brannstrom I.O."/>
            <person name="Guillou S."/>
            <person name="Cros-Aarteil S."/>
            <person name="Calhoun S."/>
            <person name="Haridas S."/>
            <person name="Kuo A."/>
            <person name="Pangilinan J."/>
            <person name="Riley R."/>
            <person name="Labutti K."/>
            <person name="Andreopoulos B."/>
            <person name="Lipzen A."/>
            <person name="Chen C."/>
            <person name="Yanf M."/>
            <person name="Daum C."/>
            <person name="Ng V."/>
            <person name="Clum A."/>
            <person name="Steindorff A."/>
            <person name="Ohm R."/>
            <person name="Martin F."/>
            <person name="Silar P."/>
            <person name="Natvig D."/>
            <person name="Lalanne C."/>
            <person name="Gautier V."/>
            <person name="Ament-Velasquez S.L."/>
            <person name="Kruys A."/>
            <person name="Hutchinson M.I."/>
            <person name="Powell A.J."/>
            <person name="Barry K."/>
            <person name="Miller A.N."/>
            <person name="Grigoriev I.V."/>
            <person name="Debuchy R."/>
            <person name="Gladieux P."/>
            <person name="Thoren M.H."/>
            <person name="Johannesson H."/>
        </authorList>
    </citation>
    <scope>NUCLEOTIDE SEQUENCE</scope>
    <source>
        <strain evidence="3">CBS 626.80</strain>
    </source>
</reference>
<feature type="compositionally biased region" description="Pro residues" evidence="1">
    <location>
        <begin position="607"/>
        <end position="627"/>
    </location>
</feature>
<keyword evidence="2" id="KW-1133">Transmembrane helix</keyword>
<feature type="compositionally biased region" description="Basic and acidic residues" evidence="1">
    <location>
        <begin position="444"/>
        <end position="458"/>
    </location>
</feature>
<dbReference type="AlphaFoldDB" id="A0AAN6SC94"/>
<protein>
    <submittedName>
        <fullName evidence="3">Uncharacterized protein</fullName>
    </submittedName>
</protein>
<accession>A0AAN6SC94</accession>
<feature type="compositionally biased region" description="Polar residues" evidence="1">
    <location>
        <begin position="179"/>
        <end position="252"/>
    </location>
</feature>
<dbReference type="Proteomes" id="UP001303222">
    <property type="component" value="Unassembled WGS sequence"/>
</dbReference>
<feature type="region of interest" description="Disordered" evidence="1">
    <location>
        <begin position="530"/>
        <end position="557"/>
    </location>
</feature>
<feature type="region of interest" description="Disordered" evidence="1">
    <location>
        <begin position="603"/>
        <end position="647"/>
    </location>
</feature>
<keyword evidence="2" id="KW-0472">Membrane</keyword>
<feature type="compositionally biased region" description="Low complexity" evidence="1">
    <location>
        <begin position="253"/>
        <end position="278"/>
    </location>
</feature>
<feature type="region of interest" description="Disordered" evidence="1">
    <location>
        <begin position="440"/>
        <end position="461"/>
    </location>
</feature>
<evidence type="ECO:0000256" key="1">
    <source>
        <dbReference type="SAM" id="MobiDB-lite"/>
    </source>
</evidence>